<comment type="caution">
    <text evidence="1">The sequence shown here is derived from an EMBL/GenBank/DDBJ whole genome shotgun (WGS) entry which is preliminary data.</text>
</comment>
<reference evidence="1" key="1">
    <citation type="journal article" date="2015" name="Nature">
        <title>Complex archaea that bridge the gap between prokaryotes and eukaryotes.</title>
        <authorList>
            <person name="Spang A."/>
            <person name="Saw J.H."/>
            <person name="Jorgensen S.L."/>
            <person name="Zaremba-Niedzwiedzka K."/>
            <person name="Martijn J."/>
            <person name="Lind A.E."/>
            <person name="van Eijk R."/>
            <person name="Schleper C."/>
            <person name="Guy L."/>
            <person name="Ettema T.J."/>
        </authorList>
    </citation>
    <scope>NUCLEOTIDE SEQUENCE</scope>
</reference>
<sequence length="67" mass="6959">IAEQAAGNSTVLLLPVQSYVNLLLEAGAELRAAGRTKFLEATTGEPLPGPSPTFLAILRPQGQGVML</sequence>
<gene>
    <name evidence="1" type="ORF">LCGC14_1863630</name>
</gene>
<name>A0A0F9GV45_9ZZZZ</name>
<dbReference type="EMBL" id="LAZR01018898">
    <property type="protein sequence ID" value="KKL94546.1"/>
    <property type="molecule type" value="Genomic_DNA"/>
</dbReference>
<feature type="non-terminal residue" evidence="1">
    <location>
        <position position="1"/>
    </location>
</feature>
<protein>
    <submittedName>
        <fullName evidence="1">Uncharacterized protein</fullName>
    </submittedName>
</protein>
<accession>A0A0F9GV45</accession>
<evidence type="ECO:0000313" key="1">
    <source>
        <dbReference type="EMBL" id="KKL94546.1"/>
    </source>
</evidence>
<dbReference type="AlphaFoldDB" id="A0A0F9GV45"/>
<proteinExistence type="predicted"/>
<organism evidence="1">
    <name type="scientific">marine sediment metagenome</name>
    <dbReference type="NCBI Taxonomy" id="412755"/>
    <lineage>
        <taxon>unclassified sequences</taxon>
        <taxon>metagenomes</taxon>
        <taxon>ecological metagenomes</taxon>
    </lineage>
</organism>